<dbReference type="InterPro" id="IPR001650">
    <property type="entry name" value="Helicase_C-like"/>
</dbReference>
<dbReference type="InterPro" id="IPR014001">
    <property type="entry name" value="Helicase_ATP-bd"/>
</dbReference>
<dbReference type="GO" id="GO:0016787">
    <property type="term" value="F:hydrolase activity"/>
    <property type="evidence" value="ECO:0007669"/>
    <property type="project" value="InterPro"/>
</dbReference>
<dbReference type="InterPro" id="IPR027417">
    <property type="entry name" value="P-loop_NTPase"/>
</dbReference>
<comment type="caution">
    <text evidence="3">The sequence shown here is derived from an EMBL/GenBank/DDBJ whole genome shotgun (WGS) entry which is preliminary data.</text>
</comment>
<evidence type="ECO:0008006" key="5">
    <source>
        <dbReference type="Google" id="ProtNLM"/>
    </source>
</evidence>
<dbReference type="SMART" id="SM00487">
    <property type="entry name" value="DEXDc"/>
    <property type="match status" value="1"/>
</dbReference>
<dbReference type="Pfam" id="PF00271">
    <property type="entry name" value="Helicase_C"/>
    <property type="match status" value="1"/>
</dbReference>
<dbReference type="SUPFAM" id="SSF52540">
    <property type="entry name" value="P-loop containing nucleoside triphosphate hydrolases"/>
    <property type="match status" value="1"/>
</dbReference>
<protein>
    <recommendedName>
        <fullName evidence="5">Helicase</fullName>
    </recommendedName>
</protein>
<evidence type="ECO:0000259" key="2">
    <source>
        <dbReference type="PROSITE" id="PS51194"/>
    </source>
</evidence>
<evidence type="ECO:0000259" key="1">
    <source>
        <dbReference type="PROSITE" id="PS51192"/>
    </source>
</evidence>
<dbReference type="GO" id="GO:0003677">
    <property type="term" value="F:DNA binding"/>
    <property type="evidence" value="ECO:0007669"/>
    <property type="project" value="InterPro"/>
</dbReference>
<keyword evidence="4" id="KW-1185">Reference proteome</keyword>
<reference evidence="3 4" key="1">
    <citation type="journal article" date="2016" name="Environ. Microbiol.">
        <title>New Methyloceanibacter diversity from North Sea sediments includes methanotroph containing solely the soluble methane monooxygenase.</title>
        <authorList>
            <person name="Vekeman B."/>
            <person name="Kerckhof F.M."/>
            <person name="Cremers G."/>
            <person name="de Vos P."/>
            <person name="Vandamme P."/>
            <person name="Boon N."/>
            <person name="Op den Camp H.J."/>
            <person name="Heylen K."/>
        </authorList>
    </citation>
    <scope>NUCLEOTIDE SEQUENCE [LARGE SCALE GENOMIC DNA]</scope>
    <source>
        <strain evidence="3 4">R-67174</strain>
    </source>
</reference>
<feature type="domain" description="Helicase ATP-binding" evidence="1">
    <location>
        <begin position="22"/>
        <end position="153"/>
    </location>
</feature>
<gene>
    <name evidence="3" type="ORF">AUC68_11240</name>
</gene>
<dbReference type="PROSITE" id="PS51194">
    <property type="entry name" value="HELICASE_CTER"/>
    <property type="match status" value="1"/>
</dbReference>
<feature type="domain" description="Helicase C-terminal" evidence="2">
    <location>
        <begin position="223"/>
        <end position="372"/>
    </location>
</feature>
<dbReference type="STRING" id="1774968.AUC68_11240"/>
<dbReference type="Pfam" id="PF04851">
    <property type="entry name" value="ResIII"/>
    <property type="match status" value="1"/>
</dbReference>
<dbReference type="SMART" id="SM00382">
    <property type="entry name" value="AAA"/>
    <property type="match status" value="1"/>
</dbReference>
<proteinExistence type="predicted"/>
<dbReference type="GO" id="GO:0005829">
    <property type="term" value="C:cytosol"/>
    <property type="evidence" value="ECO:0007669"/>
    <property type="project" value="TreeGrafter"/>
</dbReference>
<organism evidence="3 4">
    <name type="scientific">Methyloceanibacter methanicus</name>
    <dbReference type="NCBI Taxonomy" id="1774968"/>
    <lineage>
        <taxon>Bacteria</taxon>
        <taxon>Pseudomonadati</taxon>
        <taxon>Pseudomonadota</taxon>
        <taxon>Alphaproteobacteria</taxon>
        <taxon>Hyphomicrobiales</taxon>
        <taxon>Hyphomicrobiaceae</taxon>
        <taxon>Methyloceanibacter</taxon>
    </lineage>
</organism>
<evidence type="ECO:0000313" key="3">
    <source>
        <dbReference type="EMBL" id="ODR98066.1"/>
    </source>
</evidence>
<dbReference type="GO" id="GO:0005524">
    <property type="term" value="F:ATP binding"/>
    <property type="evidence" value="ECO:0007669"/>
    <property type="project" value="InterPro"/>
</dbReference>
<dbReference type="InterPro" id="IPR006935">
    <property type="entry name" value="Helicase/UvrB_N"/>
</dbReference>
<dbReference type="PANTHER" id="PTHR47396:SF1">
    <property type="entry name" value="ATP-DEPENDENT HELICASE IRC3-RELATED"/>
    <property type="match status" value="1"/>
</dbReference>
<evidence type="ECO:0000313" key="4">
    <source>
        <dbReference type="Proteomes" id="UP000094501"/>
    </source>
</evidence>
<accession>A0A1E3VYT1</accession>
<dbReference type="AlphaFoldDB" id="A0A1E3VYT1"/>
<name>A0A1E3VYT1_9HYPH</name>
<dbReference type="Proteomes" id="UP000094501">
    <property type="component" value="Unassembled WGS sequence"/>
</dbReference>
<dbReference type="Gene3D" id="3.40.50.300">
    <property type="entry name" value="P-loop containing nucleotide triphosphate hydrolases"/>
    <property type="match status" value="2"/>
</dbReference>
<dbReference type="InterPro" id="IPR003593">
    <property type="entry name" value="AAA+_ATPase"/>
</dbReference>
<dbReference type="SMART" id="SM00490">
    <property type="entry name" value="HELICc"/>
    <property type="match status" value="1"/>
</dbReference>
<dbReference type="PANTHER" id="PTHR47396">
    <property type="entry name" value="TYPE I RESTRICTION ENZYME ECOKI R PROTEIN"/>
    <property type="match status" value="1"/>
</dbReference>
<dbReference type="PROSITE" id="PS51192">
    <property type="entry name" value="HELICASE_ATP_BIND_1"/>
    <property type="match status" value="1"/>
</dbReference>
<dbReference type="InterPro" id="IPR050742">
    <property type="entry name" value="Helicase_Restrict-Modif_Enz"/>
</dbReference>
<sequence>MADDPGHSFGTVRLRPYQSYVVDEALRHARPLIVAPTGSGKTVIASEIIARATDRHVLFLAHRRELILQAQQHLAGFGVFAGVILAGEPRNPTRRVQVASVQTLWARCVRGSADLPPADFVFIDEAHHVTARTYQRLIASYPDATIIGLTATPCRRDGRGLGGTFDALVECPQVHELVRDGHLVPARVFAPARPDLKGVKTRGGDYVESQLAARVDRPDLIGDVVQQWLRLAERRGTVVFATSVGHSIHLRDEFVRAGVRACHLDGATPKPERDEIVGALRDGRIEAVTNCAVLTEGWDCPEVSCCVLARPTKSLGLYRQMVGRVLRPAPGKTDAIVLDHSGAVFSHGLPSDPIKWSLGPDHRAVSRVQEQRNRSDRALLTCTSCGAVRTGGKPCPECGFLPTRRAEQVTNRDGDLVRVGAAARRASPEEKAEWHAALTWVADRRGYKPGWIGHKYKEKFGTWPPRRTVEPAPPSPEVLAWIRAGQLRYKRGLANG</sequence>
<dbReference type="EMBL" id="LPWG01000014">
    <property type="protein sequence ID" value="ODR98066.1"/>
    <property type="molecule type" value="Genomic_DNA"/>
</dbReference>